<accession>A0A9Q8PDN7</accession>
<keyword evidence="2" id="KW-0812">Transmembrane</keyword>
<evidence type="ECO:0008006" key="5">
    <source>
        <dbReference type="Google" id="ProtNLM"/>
    </source>
</evidence>
<feature type="compositionally biased region" description="Polar residues" evidence="1">
    <location>
        <begin position="1"/>
        <end position="10"/>
    </location>
</feature>
<feature type="compositionally biased region" description="Polar residues" evidence="1">
    <location>
        <begin position="18"/>
        <end position="31"/>
    </location>
</feature>
<proteinExistence type="predicted"/>
<feature type="transmembrane region" description="Helical" evidence="2">
    <location>
        <begin position="66"/>
        <end position="88"/>
    </location>
</feature>
<dbReference type="KEGG" id="ffu:CLAFUR5_11399"/>
<dbReference type="AlphaFoldDB" id="A0A9Q8PDN7"/>
<keyword evidence="2" id="KW-0472">Membrane</keyword>
<dbReference type="PANTHER" id="PTHR42069:SF1">
    <property type="entry name" value="MARVEL DOMAIN-CONTAINING PROTEIN"/>
    <property type="match status" value="1"/>
</dbReference>
<evidence type="ECO:0000256" key="1">
    <source>
        <dbReference type="SAM" id="MobiDB-lite"/>
    </source>
</evidence>
<dbReference type="PANTHER" id="PTHR42069">
    <property type="entry name" value="HYPHAL ANASTAMOSIS-8 PROTEIN"/>
    <property type="match status" value="1"/>
</dbReference>
<sequence>MMAPYSQDNISLKPMPLSSETSLHSGLSANSYDPVPPSNTTKQDPSFSQAALEDFHLKRSIRILKLVSRLLATILSATTLAPLLQTLIKFLRTKDIYFTVEGQTRTAWAHDTIAWYTYMYAAVSAVSLLLNLVVLGAYLRGGFRGGNKAAVYESGWTWFIFGVNVVVWAVSAGIYRYGKEPVDGKFRNLWGWTCSTSAQEFQDVLTSVDFEKYCGVQTSSFYSGVANVATSVLNLVILVLSVMRCKTKRRVTVTPVQRSGDMEPLRY</sequence>
<dbReference type="EMBL" id="CP090170">
    <property type="protein sequence ID" value="UJO20497.1"/>
    <property type="molecule type" value="Genomic_DNA"/>
</dbReference>
<feature type="transmembrane region" description="Helical" evidence="2">
    <location>
        <begin position="118"/>
        <end position="139"/>
    </location>
</feature>
<dbReference type="OrthoDB" id="5371583at2759"/>
<evidence type="ECO:0000256" key="2">
    <source>
        <dbReference type="SAM" id="Phobius"/>
    </source>
</evidence>
<feature type="transmembrane region" description="Helical" evidence="2">
    <location>
        <begin position="151"/>
        <end position="175"/>
    </location>
</feature>
<evidence type="ECO:0000313" key="4">
    <source>
        <dbReference type="Proteomes" id="UP000756132"/>
    </source>
</evidence>
<keyword evidence="2" id="KW-1133">Transmembrane helix</keyword>
<feature type="region of interest" description="Disordered" evidence="1">
    <location>
        <begin position="1"/>
        <end position="45"/>
    </location>
</feature>
<keyword evidence="4" id="KW-1185">Reference proteome</keyword>
<gene>
    <name evidence="3" type="ORF">CLAFUR5_11399</name>
</gene>
<name>A0A9Q8PDN7_PASFU</name>
<feature type="transmembrane region" description="Helical" evidence="2">
    <location>
        <begin position="221"/>
        <end position="240"/>
    </location>
</feature>
<evidence type="ECO:0000313" key="3">
    <source>
        <dbReference type="EMBL" id="UJO20497.1"/>
    </source>
</evidence>
<organism evidence="3 4">
    <name type="scientific">Passalora fulva</name>
    <name type="common">Tomato leaf mold</name>
    <name type="synonym">Cladosporium fulvum</name>
    <dbReference type="NCBI Taxonomy" id="5499"/>
    <lineage>
        <taxon>Eukaryota</taxon>
        <taxon>Fungi</taxon>
        <taxon>Dikarya</taxon>
        <taxon>Ascomycota</taxon>
        <taxon>Pezizomycotina</taxon>
        <taxon>Dothideomycetes</taxon>
        <taxon>Dothideomycetidae</taxon>
        <taxon>Mycosphaerellales</taxon>
        <taxon>Mycosphaerellaceae</taxon>
        <taxon>Fulvia</taxon>
    </lineage>
</organism>
<reference evidence="3" key="1">
    <citation type="submission" date="2021-12" db="EMBL/GenBank/DDBJ databases">
        <authorList>
            <person name="Zaccaron A."/>
            <person name="Stergiopoulos I."/>
        </authorList>
    </citation>
    <scope>NUCLEOTIDE SEQUENCE</scope>
    <source>
        <strain evidence="3">Race5_Kim</strain>
    </source>
</reference>
<dbReference type="GeneID" id="71991277"/>
<dbReference type="RefSeq" id="XP_047764863.1">
    <property type="nucleotide sequence ID" value="XM_047910547.1"/>
</dbReference>
<reference evidence="3" key="2">
    <citation type="journal article" date="2022" name="Microb. Genom.">
        <title>A chromosome-scale genome assembly of the tomato pathogen Cladosporium fulvum reveals a compartmentalized genome architecture and the presence of a dispensable chromosome.</title>
        <authorList>
            <person name="Zaccaron A.Z."/>
            <person name="Chen L.H."/>
            <person name="Samaras A."/>
            <person name="Stergiopoulos I."/>
        </authorList>
    </citation>
    <scope>NUCLEOTIDE SEQUENCE</scope>
    <source>
        <strain evidence="3">Race5_Kim</strain>
    </source>
</reference>
<protein>
    <recommendedName>
        <fullName evidence="5">MARVEL domain-containing protein</fullName>
    </recommendedName>
</protein>
<dbReference type="Proteomes" id="UP000756132">
    <property type="component" value="Chromosome 8"/>
</dbReference>